<evidence type="ECO:0000313" key="5">
    <source>
        <dbReference type="EMBL" id="KAF4622514.1"/>
    </source>
</evidence>
<evidence type="ECO:0000256" key="2">
    <source>
        <dbReference type="ARBA" id="ARBA00022801"/>
    </source>
</evidence>
<evidence type="ECO:0000256" key="1">
    <source>
        <dbReference type="ARBA" id="ARBA00005964"/>
    </source>
</evidence>
<comment type="caution">
    <text evidence="5">The sequence shown here is derived from an EMBL/GenBank/DDBJ whole genome shotgun (WGS) entry which is preliminary data.</text>
</comment>
<feature type="signal peptide" evidence="3">
    <location>
        <begin position="1"/>
        <end position="16"/>
    </location>
</feature>
<accession>A0A8H4VWI1</accession>
<evidence type="ECO:0000256" key="3">
    <source>
        <dbReference type="RuleBase" id="RU361235"/>
    </source>
</evidence>
<dbReference type="Proteomes" id="UP000521872">
    <property type="component" value="Unassembled WGS sequence"/>
</dbReference>
<feature type="chain" id="PRO_5034456728" description="Carboxylic ester hydrolase" evidence="3">
    <location>
        <begin position="17"/>
        <end position="534"/>
    </location>
</feature>
<comment type="similarity">
    <text evidence="1 3">Belongs to the type-B carboxylesterase/lipase family.</text>
</comment>
<evidence type="ECO:0000313" key="6">
    <source>
        <dbReference type="Proteomes" id="UP000521872"/>
    </source>
</evidence>
<dbReference type="SUPFAM" id="SSF53474">
    <property type="entry name" value="alpha/beta-Hydrolases"/>
    <property type="match status" value="1"/>
</dbReference>
<dbReference type="InterPro" id="IPR050309">
    <property type="entry name" value="Type-B_Carboxylest/Lipase"/>
</dbReference>
<dbReference type="InterPro" id="IPR019826">
    <property type="entry name" value="Carboxylesterase_B_AS"/>
</dbReference>
<proteinExistence type="inferred from homology"/>
<dbReference type="GO" id="GO:0016787">
    <property type="term" value="F:hydrolase activity"/>
    <property type="evidence" value="ECO:0007669"/>
    <property type="project" value="UniProtKB-KW"/>
</dbReference>
<sequence>MLALSLLLAFPVSTLGWSLTGPSAVVDLAVVRGVESGNVEKFLGIPFAKAPRFKLPVPVPRYYGIVDAKEYGPSCPQQLTSSSLTARSLEEVNVPRQLLRRDGSAESEDCLSLNIIKPKIARASDKLPVVVWIYGGGFEVGSTLGYDDVSTRVVEKSIAAGTPVIHVAMNYRVSALGFLASKEVKKERLGNFGLYDQRVALQWVQKYIRSFGGDPGKVTIWGQSAGAISVTLQMLAFNGKTDGLFHAGFMQSGAPIPVGDITNGQADYDALVAQTGCSKSKNTLDCLRKVPFPTLQAAINASPNFLSYNSLALAWTPRVDGVFIKDEPFKMVQQGRVAKIPIVNGNMDDEATIFSTSQSNITTEADFREYIKSIYVKKATDAELEPLWSLYPSTPSEGSPYDTGDDNALYPQYKRIASFQGDLVFQAPRRHFLQSISGKQKIWSYLSKNLKAVSGPYGSFHGADIQYGLFDDYLIQFVNTFNPNLPSGPNWPEYTKESPDLYTFTDTAAPSVTPDKFRAEPIDYLIQLASTQPQ</sequence>
<dbReference type="AlphaFoldDB" id="A0A8H4VWI1"/>
<keyword evidence="3" id="KW-0732">Signal</keyword>
<name>A0A8H4VWI1_9AGAR</name>
<gene>
    <name evidence="5" type="ORF">D9613_009351</name>
</gene>
<dbReference type="Gene3D" id="3.40.50.1820">
    <property type="entry name" value="alpha/beta hydrolase"/>
    <property type="match status" value="1"/>
</dbReference>
<dbReference type="InterPro" id="IPR002018">
    <property type="entry name" value="CarbesteraseB"/>
</dbReference>
<reference evidence="5 6" key="1">
    <citation type="submission" date="2019-12" db="EMBL/GenBank/DDBJ databases">
        <authorList>
            <person name="Floudas D."/>
            <person name="Bentzer J."/>
            <person name="Ahren D."/>
            <person name="Johansson T."/>
            <person name="Persson P."/>
            <person name="Tunlid A."/>
        </authorList>
    </citation>
    <scope>NUCLEOTIDE SEQUENCE [LARGE SCALE GENOMIC DNA]</scope>
    <source>
        <strain evidence="5 6">CBS 102.39</strain>
    </source>
</reference>
<protein>
    <recommendedName>
        <fullName evidence="3">Carboxylic ester hydrolase</fullName>
        <ecNumber evidence="3">3.1.1.-</ecNumber>
    </recommendedName>
</protein>
<dbReference type="Pfam" id="PF00135">
    <property type="entry name" value="COesterase"/>
    <property type="match status" value="1"/>
</dbReference>
<keyword evidence="2 3" id="KW-0378">Hydrolase</keyword>
<keyword evidence="6" id="KW-1185">Reference proteome</keyword>
<feature type="domain" description="Carboxylesterase type B" evidence="4">
    <location>
        <begin position="31"/>
        <end position="467"/>
    </location>
</feature>
<dbReference type="PROSITE" id="PS00122">
    <property type="entry name" value="CARBOXYLESTERASE_B_1"/>
    <property type="match status" value="1"/>
</dbReference>
<dbReference type="PANTHER" id="PTHR11559">
    <property type="entry name" value="CARBOXYLESTERASE"/>
    <property type="match status" value="1"/>
</dbReference>
<organism evidence="5 6">
    <name type="scientific">Agrocybe pediades</name>
    <dbReference type="NCBI Taxonomy" id="84607"/>
    <lineage>
        <taxon>Eukaryota</taxon>
        <taxon>Fungi</taxon>
        <taxon>Dikarya</taxon>
        <taxon>Basidiomycota</taxon>
        <taxon>Agaricomycotina</taxon>
        <taxon>Agaricomycetes</taxon>
        <taxon>Agaricomycetidae</taxon>
        <taxon>Agaricales</taxon>
        <taxon>Agaricineae</taxon>
        <taxon>Strophariaceae</taxon>
        <taxon>Agrocybe</taxon>
    </lineage>
</organism>
<dbReference type="EC" id="3.1.1.-" evidence="3"/>
<dbReference type="InterPro" id="IPR029058">
    <property type="entry name" value="AB_hydrolase_fold"/>
</dbReference>
<dbReference type="EMBL" id="JAACJL010000002">
    <property type="protein sequence ID" value="KAF4622514.1"/>
    <property type="molecule type" value="Genomic_DNA"/>
</dbReference>
<evidence type="ECO:0000259" key="4">
    <source>
        <dbReference type="Pfam" id="PF00135"/>
    </source>
</evidence>